<dbReference type="HOGENOM" id="CLU_163140_3_0_0"/>
<dbReference type="RefSeq" id="WP_011524032.1">
    <property type="nucleotide sequence ID" value="NC_008009.1"/>
</dbReference>
<dbReference type="AlphaFoldDB" id="Q1ILL7"/>
<sequence length="88" mass="9809">MAKTKKAKSQTKKSSYTIAEAQSAISRLVKLAADGREVILTDNGVPIAKIIRYEVPHRKAGSMKGRLTWTDDVFDPLNDQEMKDLGFE</sequence>
<dbReference type="OrthoDB" id="9800503at2"/>
<protein>
    <submittedName>
        <fullName evidence="2">Prevent-host-death protein</fullName>
    </submittedName>
</protein>
<dbReference type="KEGG" id="aba:Acid345_3232"/>
<comment type="similarity">
    <text evidence="1">Belongs to the phD/YefM antitoxin family.</text>
</comment>
<evidence type="ECO:0000256" key="1">
    <source>
        <dbReference type="ARBA" id="ARBA00009981"/>
    </source>
</evidence>
<dbReference type="InterPro" id="IPR036165">
    <property type="entry name" value="YefM-like_sf"/>
</dbReference>
<reference evidence="2 3" key="1">
    <citation type="journal article" date="2009" name="Appl. Environ. Microbiol.">
        <title>Three genomes from the phylum Acidobacteria provide insight into the lifestyles of these microorganisms in soils.</title>
        <authorList>
            <person name="Ward N.L."/>
            <person name="Challacombe J.F."/>
            <person name="Janssen P.H."/>
            <person name="Henrissat B."/>
            <person name="Coutinho P.M."/>
            <person name="Wu M."/>
            <person name="Xie G."/>
            <person name="Haft D.H."/>
            <person name="Sait M."/>
            <person name="Badger J."/>
            <person name="Barabote R.D."/>
            <person name="Bradley B."/>
            <person name="Brettin T.S."/>
            <person name="Brinkac L.M."/>
            <person name="Bruce D."/>
            <person name="Creasy T."/>
            <person name="Daugherty S.C."/>
            <person name="Davidsen T.M."/>
            <person name="DeBoy R.T."/>
            <person name="Detter J.C."/>
            <person name="Dodson R.J."/>
            <person name="Durkin A.S."/>
            <person name="Ganapathy A."/>
            <person name="Gwinn-Giglio M."/>
            <person name="Han C.S."/>
            <person name="Khouri H."/>
            <person name="Kiss H."/>
            <person name="Kothari S.P."/>
            <person name="Madupu R."/>
            <person name="Nelson K.E."/>
            <person name="Nelson W.C."/>
            <person name="Paulsen I."/>
            <person name="Penn K."/>
            <person name="Ren Q."/>
            <person name="Rosovitz M.J."/>
            <person name="Selengut J.D."/>
            <person name="Shrivastava S."/>
            <person name="Sullivan S.A."/>
            <person name="Tapia R."/>
            <person name="Thompson L.S."/>
            <person name="Watkins K.L."/>
            <person name="Yang Q."/>
            <person name="Yu C."/>
            <person name="Zafar N."/>
            <person name="Zhou L."/>
            <person name="Kuske C.R."/>
        </authorList>
    </citation>
    <scope>NUCLEOTIDE SEQUENCE [LARGE SCALE GENOMIC DNA]</scope>
    <source>
        <strain evidence="2 3">Ellin345</strain>
    </source>
</reference>
<dbReference type="STRING" id="204669.Acid345_3232"/>
<accession>Q1ILL7</accession>
<name>Q1ILL7_KORVE</name>
<dbReference type="SUPFAM" id="SSF143120">
    <property type="entry name" value="YefM-like"/>
    <property type="match status" value="1"/>
</dbReference>
<gene>
    <name evidence="2" type="ordered locus">Acid345_3232</name>
</gene>
<dbReference type="EMBL" id="CP000360">
    <property type="protein sequence ID" value="ABF42233.1"/>
    <property type="molecule type" value="Genomic_DNA"/>
</dbReference>
<dbReference type="EnsemblBacteria" id="ABF42233">
    <property type="protein sequence ID" value="ABF42233"/>
    <property type="gene ID" value="Acid345_3232"/>
</dbReference>
<dbReference type="Proteomes" id="UP000002432">
    <property type="component" value="Chromosome"/>
</dbReference>
<dbReference type="eggNOG" id="COG4118">
    <property type="taxonomic scope" value="Bacteria"/>
</dbReference>
<evidence type="ECO:0000313" key="2">
    <source>
        <dbReference type="EMBL" id="ABF42233.1"/>
    </source>
</evidence>
<proteinExistence type="inferred from homology"/>
<keyword evidence="3" id="KW-1185">Reference proteome</keyword>
<evidence type="ECO:0000313" key="3">
    <source>
        <dbReference type="Proteomes" id="UP000002432"/>
    </source>
</evidence>
<organism evidence="2 3">
    <name type="scientific">Koribacter versatilis (strain Ellin345)</name>
    <dbReference type="NCBI Taxonomy" id="204669"/>
    <lineage>
        <taxon>Bacteria</taxon>
        <taxon>Pseudomonadati</taxon>
        <taxon>Acidobacteriota</taxon>
        <taxon>Terriglobia</taxon>
        <taxon>Terriglobales</taxon>
        <taxon>Candidatus Korobacteraceae</taxon>
        <taxon>Candidatus Korobacter</taxon>
    </lineage>
</organism>